<feature type="domain" description="AMP-dependent synthetase/ligase" evidence="3">
    <location>
        <begin position="45"/>
        <end position="415"/>
    </location>
</feature>
<proteinExistence type="inferred from homology"/>
<dbReference type="InterPro" id="IPR020845">
    <property type="entry name" value="AMP-binding_CS"/>
</dbReference>
<reference evidence="5 6" key="2">
    <citation type="journal article" date="2022" name="Arch. Microbiol.">
        <title>Rhodococcus pseudokoreensis sp. nov. isolated from the rhizosphere of young M26 apple rootstocks.</title>
        <authorList>
            <person name="Kampfer P."/>
            <person name="Glaeser S.P."/>
            <person name="Blom J."/>
            <person name="Wolf J."/>
            <person name="Benning S."/>
            <person name="Schloter M."/>
            <person name="Neumann-Schaal M."/>
        </authorList>
    </citation>
    <scope>NUCLEOTIDE SEQUENCE [LARGE SCALE GENOMIC DNA]</scope>
    <source>
        <strain evidence="5 6">R79</strain>
    </source>
</reference>
<gene>
    <name evidence="5" type="ORF">JWS13_32645</name>
</gene>
<dbReference type="InterPro" id="IPR000873">
    <property type="entry name" value="AMP-dep_synth/lig_dom"/>
</dbReference>
<dbReference type="PANTHER" id="PTHR43201">
    <property type="entry name" value="ACYL-COA SYNTHETASE"/>
    <property type="match status" value="1"/>
</dbReference>
<dbReference type="InterPro" id="IPR042099">
    <property type="entry name" value="ANL_N_sf"/>
</dbReference>
<evidence type="ECO:0000256" key="1">
    <source>
        <dbReference type="ARBA" id="ARBA00006432"/>
    </source>
</evidence>
<dbReference type="Gene3D" id="3.30.300.30">
    <property type="match status" value="1"/>
</dbReference>
<organism evidence="5 6">
    <name type="scientific">Rhodococcus pseudokoreensis</name>
    <dbReference type="NCBI Taxonomy" id="2811421"/>
    <lineage>
        <taxon>Bacteria</taxon>
        <taxon>Bacillati</taxon>
        <taxon>Actinomycetota</taxon>
        <taxon>Actinomycetes</taxon>
        <taxon>Mycobacteriales</taxon>
        <taxon>Nocardiaceae</taxon>
        <taxon>Rhodococcus</taxon>
    </lineage>
</organism>
<keyword evidence="6" id="KW-1185">Reference proteome</keyword>
<dbReference type="Gene3D" id="3.40.50.12780">
    <property type="entry name" value="N-terminal domain of ligase-like"/>
    <property type="match status" value="1"/>
</dbReference>
<feature type="domain" description="AMP-binding enzyme C-terminal" evidence="4">
    <location>
        <begin position="467"/>
        <end position="543"/>
    </location>
</feature>
<dbReference type="InterPro" id="IPR025110">
    <property type="entry name" value="AMP-bd_C"/>
</dbReference>
<name>A0A974W8C8_9NOCA</name>
<dbReference type="SUPFAM" id="SSF56801">
    <property type="entry name" value="Acetyl-CoA synthetase-like"/>
    <property type="match status" value="1"/>
</dbReference>
<evidence type="ECO:0000313" key="6">
    <source>
        <dbReference type="Proteomes" id="UP000662986"/>
    </source>
</evidence>
<evidence type="ECO:0000259" key="3">
    <source>
        <dbReference type="Pfam" id="PF00501"/>
    </source>
</evidence>
<sequence length="554" mass="60268">MTSTYRPLADVLDGQATPIDDETAEAWRAEGWWENRSIRSLLTDIAETDPDRLALIGRRSEGNRITRTYREFDQNAHHAARVFAALGVGVGDAVVLMLPNWVEYPEMVFGINEIGAIYAGIPVAYGEKQAAAILRRSRAKVLVIPRRWRSNDTLELSRTLRAQIPTLEHVIVLDEDDSDLLDGESLWSSHADVPTRQFPDPEPSRVCYLGFTSGTTGEPKGAMHSHNTLIYSARQQATHVGPTAYGDPMVQLVASPVGHHTGFVWGILFTVVLGGTGVHVDRWDPKWGVQVIRQEGVTTFFGAPAFLQDMVRTDLAGDPSNPLKCLVIAGSSVPRGLPAQAQEALGAYICPAWGMTECSIIVSCTPTEPDTIQSTDGSVFAGSEARVVDENGADVAVGEVGDLLVRGPSVIYGYYDRPDATADAFAPGLWFKTGDRASLDEHGWLSLRGRTKDIIIRGGENIPVTDVESIIFDHPDVLNAAVVGLPDDRLGERVCAVLVVKAGCPEPTVETLGDYLLSQGLSKHYLPERVVALAELPMTPSGKIQKFKLREMIV</sequence>
<comment type="similarity">
    <text evidence="1">Belongs to the ATP-dependent AMP-binding enzyme family.</text>
</comment>
<reference evidence="5 6" key="1">
    <citation type="journal article" date="2021" name="Microbiol. Resour. Announc.">
        <title>Complete Genome Sequences of Two Rhodococcus sp. Strains with Large and Linear Chromosomes, Isolated from Apple Rhizosphere.</title>
        <authorList>
            <person name="Benning S."/>
            <person name="Brugnone N."/>
            <person name="Siani R."/>
            <person name="Kublik S."/>
            <person name="Schloter M."/>
            <person name="Rad V."/>
        </authorList>
    </citation>
    <scope>NUCLEOTIDE SEQUENCE [LARGE SCALE GENOMIC DNA]</scope>
    <source>
        <strain evidence="5 6">R79</strain>
    </source>
</reference>
<accession>A0A974W8C8</accession>
<evidence type="ECO:0000256" key="2">
    <source>
        <dbReference type="ARBA" id="ARBA00022598"/>
    </source>
</evidence>
<dbReference type="Pfam" id="PF00501">
    <property type="entry name" value="AMP-binding"/>
    <property type="match status" value="1"/>
</dbReference>
<protein>
    <submittedName>
        <fullName evidence="5">AMP-binding protein</fullName>
    </submittedName>
</protein>
<evidence type="ECO:0000259" key="4">
    <source>
        <dbReference type="Pfam" id="PF13193"/>
    </source>
</evidence>
<dbReference type="Pfam" id="PF13193">
    <property type="entry name" value="AMP-binding_C"/>
    <property type="match status" value="1"/>
</dbReference>
<dbReference type="EMBL" id="CP070619">
    <property type="protein sequence ID" value="QSE93004.1"/>
    <property type="molecule type" value="Genomic_DNA"/>
</dbReference>
<dbReference type="RefSeq" id="WP_206009486.1">
    <property type="nucleotide sequence ID" value="NZ_CP070619.1"/>
</dbReference>
<keyword evidence="2" id="KW-0436">Ligase</keyword>
<dbReference type="Proteomes" id="UP000662986">
    <property type="component" value="Chromosome"/>
</dbReference>
<dbReference type="InterPro" id="IPR045851">
    <property type="entry name" value="AMP-bd_C_sf"/>
</dbReference>
<dbReference type="PANTHER" id="PTHR43201:SF5">
    <property type="entry name" value="MEDIUM-CHAIN ACYL-COA LIGASE ACSF2, MITOCHONDRIAL"/>
    <property type="match status" value="1"/>
</dbReference>
<dbReference type="PROSITE" id="PS00455">
    <property type="entry name" value="AMP_BINDING"/>
    <property type="match status" value="1"/>
</dbReference>
<evidence type="ECO:0000313" key="5">
    <source>
        <dbReference type="EMBL" id="QSE93004.1"/>
    </source>
</evidence>